<organism evidence="1 2">
    <name type="scientific">Acidocella aquatica</name>
    <dbReference type="NCBI Taxonomy" id="1922313"/>
    <lineage>
        <taxon>Bacteria</taxon>
        <taxon>Pseudomonadati</taxon>
        <taxon>Pseudomonadota</taxon>
        <taxon>Alphaproteobacteria</taxon>
        <taxon>Acetobacterales</taxon>
        <taxon>Acidocellaceae</taxon>
        <taxon>Acidocella</taxon>
    </lineage>
</organism>
<comment type="caution">
    <text evidence="1">The sequence shown here is derived from an EMBL/GenBank/DDBJ whole genome shotgun (WGS) entry which is preliminary data.</text>
</comment>
<proteinExistence type="predicted"/>
<name>A0ABQ6A6J8_9PROT</name>
<evidence type="ECO:0000313" key="1">
    <source>
        <dbReference type="EMBL" id="GLR66912.1"/>
    </source>
</evidence>
<protein>
    <submittedName>
        <fullName evidence="1">Uncharacterized protein</fullName>
    </submittedName>
</protein>
<evidence type="ECO:0000313" key="2">
    <source>
        <dbReference type="Proteomes" id="UP001156641"/>
    </source>
</evidence>
<dbReference type="RefSeq" id="WP_284257616.1">
    <property type="nucleotide sequence ID" value="NZ_BSOS01000042.1"/>
</dbReference>
<reference evidence="2" key="1">
    <citation type="journal article" date="2019" name="Int. J. Syst. Evol. Microbiol.">
        <title>The Global Catalogue of Microorganisms (GCM) 10K type strain sequencing project: providing services to taxonomists for standard genome sequencing and annotation.</title>
        <authorList>
            <consortium name="The Broad Institute Genomics Platform"/>
            <consortium name="The Broad Institute Genome Sequencing Center for Infectious Disease"/>
            <person name="Wu L."/>
            <person name="Ma J."/>
        </authorList>
    </citation>
    <scope>NUCLEOTIDE SEQUENCE [LARGE SCALE GENOMIC DNA]</scope>
    <source>
        <strain evidence="2">NBRC 112502</strain>
    </source>
</reference>
<keyword evidence="2" id="KW-1185">Reference proteome</keyword>
<dbReference type="Proteomes" id="UP001156641">
    <property type="component" value="Unassembled WGS sequence"/>
</dbReference>
<dbReference type="EMBL" id="BSOS01000042">
    <property type="protein sequence ID" value="GLR66912.1"/>
    <property type="molecule type" value="Genomic_DNA"/>
</dbReference>
<gene>
    <name evidence="1" type="ORF">GCM10010909_15920</name>
</gene>
<sequence length="149" mass="16975">MIRHYFAQRSRGGDNPLRIGTIAIGAIYYIQPDHWWRERFRGAPTCREPWIVEAFFNGTVEAAFRDPSTRQWRSLYIKGRSDVALIRSLRTGRSQRIAVRILQLHDDEGLSPGPQSYPTLPPAAIVDGYLRHQYGLHPSAQKTAESSAN</sequence>
<accession>A0ABQ6A6J8</accession>